<feature type="region of interest" description="Disordered" evidence="2">
    <location>
        <begin position="607"/>
        <end position="661"/>
    </location>
</feature>
<proteinExistence type="predicted"/>
<keyword evidence="1" id="KW-0597">Phosphoprotein</keyword>
<feature type="compositionally biased region" description="Polar residues" evidence="2">
    <location>
        <begin position="125"/>
        <end position="137"/>
    </location>
</feature>
<organism evidence="5 6">
    <name type="scientific">Calycina marina</name>
    <dbReference type="NCBI Taxonomy" id="1763456"/>
    <lineage>
        <taxon>Eukaryota</taxon>
        <taxon>Fungi</taxon>
        <taxon>Dikarya</taxon>
        <taxon>Ascomycota</taxon>
        <taxon>Pezizomycotina</taxon>
        <taxon>Leotiomycetes</taxon>
        <taxon>Helotiales</taxon>
        <taxon>Pezizellaceae</taxon>
        <taxon>Calycina</taxon>
    </lineage>
</organism>
<feature type="domain" description="R3H" evidence="3">
    <location>
        <begin position="291"/>
        <end position="354"/>
    </location>
</feature>
<dbReference type="PANTHER" id="PTHR15672">
    <property type="entry name" value="CAMP-REGULATED PHOSPHOPROTEIN 21 RELATED R3H DOMAIN CONTAINING PROTEIN"/>
    <property type="match status" value="1"/>
</dbReference>
<feature type="compositionally biased region" description="Low complexity" evidence="2">
    <location>
        <begin position="360"/>
        <end position="371"/>
    </location>
</feature>
<evidence type="ECO:0000256" key="1">
    <source>
        <dbReference type="ARBA" id="ARBA00022553"/>
    </source>
</evidence>
<sequence>MASAPLPTDPARLPWAKVAASTGKENMSFAVAAASNSVKAINKESARGDTKQQDRRATIKAIPKALASTTDHSTTSMTGIGPSKDGSSAVQTAPAKEVDTSLTQSITALNIQEPMPSLVVDGSGLASSAQPSESAENFSEDQFARAESESGLGTKPPSLDGKSITSGTTFALDEKESLRPDDSASVMAAEDDDTFSGRGSIVAGSRMGSEAAARAYRAYEAGERRSMQPMLERQTPGIVTPQSGSSSQQLMDEAKSQPLAGPAGMPDGFNLFYRQTPDEKLLEALESPKDRIFLLRLEQDLIEFVKDSKEPFIDLPPCNSFCRMLTHKLADYYHMTHQFDAETGSVRIFRTPFCRLPPSLTIISSPPTTGSTPPPMQQPMMKIMRRGGDGDTGPSPSKTTSETGSDGKDKALSAKEKLSREEREAAYLKARERIFGQKDEKTGDATPETEDGNEMSRSSSISNKDKTGQAKRGKPAKQRRDDSDSFDSRSQYTPWFPSHQTPTWVPSPQYPQMVPQMVPQQFNGQNAYNIQVPQQFGPPNMQFNQGMMSSGSMPNYNGMQQVSHPQFPQQNQRAPSYSAPMTAYGSPVPSPSVAQQQWPQNNMYQVPYQQQQPQPSQPAQQNRVVSVPGSSSSGSSVPYQYGQLPNSNNPADPKSQHPIPGSFNRHAFNPKTQSFVPGNTSLPVPQTMSHYSSPHMSYNNSYTPPHQQQQFNNGAGCSMVRQGSNNSIPSYHASPHMGHRTMMPQGMQQGMPQGLGHGLSSGMSMPMSQGMPISQVMSQQMPPGMNQGPPQGMQSMGHSNQGGGGLPNYGNPATLPPKPPTGV</sequence>
<evidence type="ECO:0000256" key="2">
    <source>
        <dbReference type="SAM" id="MobiDB-lite"/>
    </source>
</evidence>
<feature type="compositionally biased region" description="Basic and acidic residues" evidence="2">
    <location>
        <begin position="172"/>
        <end position="182"/>
    </location>
</feature>
<name>A0A9P7Z707_9HELO</name>
<accession>A0A9P7Z707</accession>
<reference evidence="5" key="1">
    <citation type="journal article" date="2021" name="IMA Fungus">
        <title>Genomic characterization of three marine fungi, including Emericellopsis atlantica sp. nov. with signatures of a generalist lifestyle and marine biomass degradation.</title>
        <authorList>
            <person name="Hagestad O.C."/>
            <person name="Hou L."/>
            <person name="Andersen J.H."/>
            <person name="Hansen E.H."/>
            <person name="Altermark B."/>
            <person name="Li C."/>
            <person name="Kuhnert E."/>
            <person name="Cox R.J."/>
            <person name="Crous P.W."/>
            <person name="Spatafora J.W."/>
            <person name="Lail K."/>
            <person name="Amirebrahimi M."/>
            <person name="Lipzen A."/>
            <person name="Pangilinan J."/>
            <person name="Andreopoulos W."/>
            <person name="Hayes R.D."/>
            <person name="Ng V."/>
            <person name="Grigoriev I.V."/>
            <person name="Jackson S.A."/>
            <person name="Sutton T.D.S."/>
            <person name="Dobson A.D.W."/>
            <person name="Rama T."/>
        </authorList>
    </citation>
    <scope>NUCLEOTIDE SEQUENCE</scope>
    <source>
        <strain evidence="5">TRa3180A</strain>
    </source>
</reference>
<dbReference type="GO" id="GO:0003676">
    <property type="term" value="F:nucleic acid binding"/>
    <property type="evidence" value="ECO:0007669"/>
    <property type="project" value="UniProtKB-UniRule"/>
</dbReference>
<evidence type="ECO:0008006" key="7">
    <source>
        <dbReference type="Google" id="ProtNLM"/>
    </source>
</evidence>
<dbReference type="SMART" id="SM00393">
    <property type="entry name" value="R3H"/>
    <property type="match status" value="1"/>
</dbReference>
<feature type="region of interest" description="Disordered" evidence="2">
    <location>
        <begin position="781"/>
        <end position="823"/>
    </location>
</feature>
<dbReference type="InterPro" id="IPR001374">
    <property type="entry name" value="R3H_dom"/>
</dbReference>
<feature type="compositionally biased region" description="Low complexity" evidence="2">
    <location>
        <begin position="781"/>
        <end position="797"/>
    </location>
</feature>
<evidence type="ECO:0000259" key="4">
    <source>
        <dbReference type="PROSITE" id="PS51673"/>
    </source>
</evidence>
<dbReference type="Pfam" id="PF12752">
    <property type="entry name" value="SUZ"/>
    <property type="match status" value="1"/>
</dbReference>
<dbReference type="InterPro" id="IPR051937">
    <property type="entry name" value="R3H_domain_containing"/>
</dbReference>
<feature type="compositionally biased region" description="Low complexity" evidence="2">
    <location>
        <begin position="607"/>
        <end position="638"/>
    </location>
</feature>
<dbReference type="AlphaFoldDB" id="A0A9P7Z707"/>
<keyword evidence="6" id="KW-1185">Reference proteome</keyword>
<feature type="region of interest" description="Disordered" evidence="2">
    <location>
        <begin position="43"/>
        <end position="98"/>
    </location>
</feature>
<dbReference type="InterPro" id="IPR036867">
    <property type="entry name" value="R3H_dom_sf"/>
</dbReference>
<dbReference type="SUPFAM" id="SSF82708">
    <property type="entry name" value="R3H domain"/>
    <property type="match status" value="1"/>
</dbReference>
<feature type="region of interest" description="Disordered" evidence="2">
    <location>
        <begin position="531"/>
        <end position="595"/>
    </location>
</feature>
<dbReference type="Pfam" id="PF01424">
    <property type="entry name" value="R3H"/>
    <property type="match status" value="1"/>
</dbReference>
<dbReference type="OrthoDB" id="278430at2759"/>
<dbReference type="InterPro" id="IPR024771">
    <property type="entry name" value="SUZ"/>
</dbReference>
<evidence type="ECO:0000259" key="3">
    <source>
        <dbReference type="PROSITE" id="PS51061"/>
    </source>
</evidence>
<dbReference type="CDD" id="cd02642">
    <property type="entry name" value="R3H_encore_like"/>
    <property type="match status" value="1"/>
</dbReference>
<dbReference type="GO" id="GO:0006012">
    <property type="term" value="P:galactose metabolic process"/>
    <property type="evidence" value="ECO:0007669"/>
    <property type="project" value="TreeGrafter"/>
</dbReference>
<feature type="region of interest" description="Disordered" evidence="2">
    <location>
        <begin position="120"/>
        <end position="191"/>
    </location>
</feature>
<gene>
    <name evidence="5" type="ORF">BJ878DRAFT_417279</name>
</gene>
<protein>
    <recommendedName>
        <fullName evidence="7">R3H domain-containing protein</fullName>
    </recommendedName>
</protein>
<dbReference type="Gene3D" id="3.30.1370.50">
    <property type="entry name" value="R3H-like domain"/>
    <property type="match status" value="1"/>
</dbReference>
<evidence type="ECO:0000313" key="5">
    <source>
        <dbReference type="EMBL" id="KAG9246287.1"/>
    </source>
</evidence>
<feature type="compositionally biased region" description="Polar residues" evidence="2">
    <location>
        <begin position="394"/>
        <end position="404"/>
    </location>
</feature>
<dbReference type="PANTHER" id="PTHR15672:SF8">
    <property type="entry name" value="PROTEIN ENCORE"/>
    <property type="match status" value="1"/>
</dbReference>
<comment type="caution">
    <text evidence="5">The sequence shown here is derived from an EMBL/GenBank/DDBJ whole genome shotgun (WGS) entry which is preliminary data.</text>
</comment>
<feature type="compositionally biased region" description="Pro residues" evidence="2">
    <location>
        <begin position="814"/>
        <end position="823"/>
    </location>
</feature>
<feature type="compositionally biased region" description="Basic and acidic residues" evidence="2">
    <location>
        <begin position="478"/>
        <end position="487"/>
    </location>
</feature>
<dbReference type="PROSITE" id="PS51673">
    <property type="entry name" value="SUZ"/>
    <property type="match status" value="1"/>
</dbReference>
<feature type="compositionally biased region" description="Polar residues" evidence="2">
    <location>
        <begin position="541"/>
        <end position="575"/>
    </location>
</feature>
<feature type="compositionally biased region" description="Basic and acidic residues" evidence="2">
    <location>
        <begin position="405"/>
        <end position="443"/>
    </location>
</feature>
<feature type="domain" description="SUZ" evidence="4">
    <location>
        <begin position="355"/>
        <end position="439"/>
    </location>
</feature>
<dbReference type="EMBL" id="MU253810">
    <property type="protein sequence ID" value="KAG9246287.1"/>
    <property type="molecule type" value="Genomic_DNA"/>
</dbReference>
<dbReference type="PROSITE" id="PS51061">
    <property type="entry name" value="R3H"/>
    <property type="match status" value="1"/>
</dbReference>
<feature type="region of interest" description="Disordered" evidence="2">
    <location>
        <begin position="360"/>
        <end position="508"/>
    </location>
</feature>
<dbReference type="Proteomes" id="UP000887226">
    <property type="component" value="Unassembled WGS sequence"/>
</dbReference>
<feature type="compositionally biased region" description="Polar residues" evidence="2">
    <location>
        <begin position="67"/>
        <end position="78"/>
    </location>
</feature>
<feature type="compositionally biased region" description="Basic and acidic residues" evidence="2">
    <location>
        <begin position="43"/>
        <end position="57"/>
    </location>
</feature>
<evidence type="ECO:0000313" key="6">
    <source>
        <dbReference type="Proteomes" id="UP000887226"/>
    </source>
</evidence>